<evidence type="ECO:0000256" key="1">
    <source>
        <dbReference type="SAM" id="MobiDB-lite"/>
    </source>
</evidence>
<feature type="compositionally biased region" description="Low complexity" evidence="1">
    <location>
        <begin position="214"/>
        <end position="230"/>
    </location>
</feature>
<reference evidence="3 4" key="1">
    <citation type="journal article" date="2016" name="Genome Biol. Evol.">
        <title>Divergent and convergent evolution of fungal pathogenicity.</title>
        <authorList>
            <person name="Shang Y."/>
            <person name="Xiao G."/>
            <person name="Zheng P."/>
            <person name="Cen K."/>
            <person name="Zhan S."/>
            <person name="Wang C."/>
        </authorList>
    </citation>
    <scope>NUCLEOTIDE SEQUENCE [LARGE SCALE GENOMIC DNA]</scope>
    <source>
        <strain evidence="3 4">RCEF 264</strain>
    </source>
</reference>
<feature type="region of interest" description="Disordered" evidence="1">
    <location>
        <begin position="153"/>
        <end position="386"/>
    </location>
</feature>
<evidence type="ECO:0000313" key="3">
    <source>
        <dbReference type="EMBL" id="OAA67098.1"/>
    </source>
</evidence>
<comment type="caution">
    <text evidence="3">The sequence shown here is derived from an EMBL/GenBank/DDBJ whole genome shotgun (WGS) entry which is preliminary data.</text>
</comment>
<dbReference type="PANTHER" id="PTHR46929">
    <property type="entry name" value="EXPRESSED PROTEIN"/>
    <property type="match status" value="1"/>
</dbReference>
<dbReference type="AlphaFoldDB" id="A0A167Z508"/>
<feature type="compositionally biased region" description="Low complexity" evidence="1">
    <location>
        <begin position="374"/>
        <end position="383"/>
    </location>
</feature>
<feature type="compositionally biased region" description="Low complexity" evidence="1">
    <location>
        <begin position="288"/>
        <end position="298"/>
    </location>
</feature>
<dbReference type="InterPro" id="IPR024752">
    <property type="entry name" value="Myb/SANT-like_dom"/>
</dbReference>
<keyword evidence="4" id="KW-1185">Reference proteome</keyword>
<organism evidence="3 4">
    <name type="scientific">Niveomyces insectorum RCEF 264</name>
    <dbReference type="NCBI Taxonomy" id="1081102"/>
    <lineage>
        <taxon>Eukaryota</taxon>
        <taxon>Fungi</taxon>
        <taxon>Dikarya</taxon>
        <taxon>Ascomycota</taxon>
        <taxon>Pezizomycotina</taxon>
        <taxon>Sordariomycetes</taxon>
        <taxon>Hypocreomycetidae</taxon>
        <taxon>Hypocreales</taxon>
        <taxon>Cordycipitaceae</taxon>
        <taxon>Niveomyces</taxon>
    </lineage>
</organism>
<dbReference type="Proteomes" id="UP000076874">
    <property type="component" value="Unassembled WGS sequence"/>
</dbReference>
<evidence type="ECO:0000313" key="4">
    <source>
        <dbReference type="Proteomes" id="UP000076874"/>
    </source>
</evidence>
<dbReference type="Pfam" id="PF12776">
    <property type="entry name" value="Myb_DNA-bind_3"/>
    <property type="match status" value="1"/>
</dbReference>
<feature type="domain" description="Myb/SANT-like" evidence="2">
    <location>
        <begin position="29"/>
        <end position="122"/>
    </location>
</feature>
<feature type="compositionally biased region" description="Low complexity" evidence="1">
    <location>
        <begin position="319"/>
        <end position="332"/>
    </location>
</feature>
<proteinExistence type="predicted"/>
<dbReference type="STRING" id="1081102.A0A167Z508"/>
<name>A0A167Z508_9HYPO</name>
<feature type="compositionally biased region" description="Gly residues" evidence="1">
    <location>
        <begin position="348"/>
        <end position="361"/>
    </location>
</feature>
<sequence length="537" mass="55427">MSEDESPRSDPHASVPVALLPWQKKPRFSWTPTYETTFFQSLCQSVQLGLRENMSFKPEAWNRALVVLRELGAYPTKPHLINKTDNARKKFRLWRGLVENPQFTYDPATGLITGSEEAWQAHLEKEPLARAFRDRPFENAEYLEILFPDVVGSAGQPKRVTRPRRKGPDTLAGDDTPPPPGTGVMRLQNGPGGVRMNANASATGVNPATPVPVPSNNNVNNSRNNNNNNTPGGGRNAQAVGVLNGPNVQIRPAPTNGGASAGGPGSASITSIPPPPPPTMRQLGGGNAAAAANRAGAALTPPDEANAVGQKRFAPGPDGTSTSATTTSTGTTAKRRRTESSIHHNAATGGGSSSSNAGGGAGRHRSEASGTGGFPSSSGISAAAGGGGQVVSGVAAGGAGNDPFATGVRSVGGAGGSSFGSAITTASATSANATNSSAAAAAAAAAASRVDGIAGLLSDVLTKYATATTAASTTRWPEQALETFFYEFADEDMDLQLRIAEKILTDTSKAVMFCKMPAVLRKHWVKRLREASSRLGN</sequence>
<protein>
    <recommendedName>
        <fullName evidence="2">Myb/SANT-like domain-containing protein</fullName>
    </recommendedName>
</protein>
<dbReference type="EMBL" id="AZHD01000002">
    <property type="protein sequence ID" value="OAA67098.1"/>
    <property type="molecule type" value="Genomic_DNA"/>
</dbReference>
<accession>A0A167Z508</accession>
<dbReference type="PANTHER" id="PTHR46929:SF3">
    <property type="entry name" value="MYB_SANT-LIKE DOMAIN-CONTAINING PROTEIN"/>
    <property type="match status" value="1"/>
</dbReference>
<dbReference type="OrthoDB" id="5307821at2759"/>
<evidence type="ECO:0000259" key="2">
    <source>
        <dbReference type="Pfam" id="PF12776"/>
    </source>
</evidence>
<gene>
    <name evidence="3" type="ORF">SPI_01674</name>
</gene>